<dbReference type="InterPro" id="IPR003439">
    <property type="entry name" value="ABC_transporter-like_ATP-bd"/>
</dbReference>
<keyword evidence="1" id="KW-0813">Transport</keyword>
<dbReference type="Proteomes" id="UP000630353">
    <property type="component" value="Unassembled WGS sequence"/>
</dbReference>
<feature type="domain" description="ABC transporter" evidence="4">
    <location>
        <begin position="19"/>
        <end position="252"/>
    </location>
</feature>
<keyword evidence="3 5" id="KW-0067">ATP-binding</keyword>
<reference evidence="5" key="2">
    <citation type="submission" date="2020-09" db="EMBL/GenBank/DDBJ databases">
        <authorList>
            <person name="Sun Q."/>
            <person name="Kim S."/>
        </authorList>
    </citation>
    <scope>NUCLEOTIDE SEQUENCE</scope>
    <source>
        <strain evidence="5">KCTC 42651</strain>
    </source>
</reference>
<dbReference type="GO" id="GO:0005524">
    <property type="term" value="F:ATP binding"/>
    <property type="evidence" value="ECO:0007669"/>
    <property type="project" value="UniProtKB-KW"/>
</dbReference>
<dbReference type="InterPro" id="IPR003593">
    <property type="entry name" value="AAA+_ATPase"/>
</dbReference>
<sequence>MLLSDRAIPAADHPGSGFLEVAGLVRAFGGVRAVDGVDLMLGAGELLSIIGPNGCGKTTLFNLLTGQLAPTAGRIRFEGRDLAGLPPHRVAEAGIVRKFQVPSVFPALSVAENLRTALAAPAARRGARRLDPDALLRLVDLEANAETAAGELAHGAKQWLELAMVVAAGPRLLLLDEPTAGMTRAESESTVRLIRRLRDQTGTAAIVIEHDMAVVETLSAPVAVMIAGRIVAHGDYAAVRADPAVRAAYFGKAGAVAHG</sequence>
<evidence type="ECO:0000256" key="1">
    <source>
        <dbReference type="ARBA" id="ARBA00022448"/>
    </source>
</evidence>
<dbReference type="RefSeq" id="WP_229837514.1">
    <property type="nucleotide sequence ID" value="NZ_BMZS01000015.1"/>
</dbReference>
<dbReference type="Pfam" id="PF12399">
    <property type="entry name" value="BCA_ABC_TP_C"/>
    <property type="match status" value="1"/>
</dbReference>
<dbReference type="GO" id="GO:0016887">
    <property type="term" value="F:ATP hydrolysis activity"/>
    <property type="evidence" value="ECO:0007669"/>
    <property type="project" value="InterPro"/>
</dbReference>
<reference evidence="5" key="1">
    <citation type="journal article" date="2014" name="Int. J. Syst. Evol. Microbiol.">
        <title>Complete genome sequence of Corynebacterium casei LMG S-19264T (=DSM 44701T), isolated from a smear-ripened cheese.</title>
        <authorList>
            <consortium name="US DOE Joint Genome Institute (JGI-PGF)"/>
            <person name="Walter F."/>
            <person name="Albersmeier A."/>
            <person name="Kalinowski J."/>
            <person name="Ruckert C."/>
        </authorList>
    </citation>
    <scope>NUCLEOTIDE SEQUENCE</scope>
    <source>
        <strain evidence="5">KCTC 42651</strain>
    </source>
</reference>
<evidence type="ECO:0000313" key="6">
    <source>
        <dbReference type="Proteomes" id="UP000630353"/>
    </source>
</evidence>
<dbReference type="SMART" id="SM00382">
    <property type="entry name" value="AAA"/>
    <property type="match status" value="1"/>
</dbReference>
<keyword evidence="2" id="KW-0547">Nucleotide-binding</keyword>
<dbReference type="PROSITE" id="PS50893">
    <property type="entry name" value="ABC_TRANSPORTER_2"/>
    <property type="match status" value="1"/>
</dbReference>
<dbReference type="CDD" id="cd03219">
    <property type="entry name" value="ABC_Mj1267_LivG_branched"/>
    <property type="match status" value="1"/>
</dbReference>
<organism evidence="5 6">
    <name type="scientific">Thalassobaculum fulvum</name>
    <dbReference type="NCBI Taxonomy" id="1633335"/>
    <lineage>
        <taxon>Bacteria</taxon>
        <taxon>Pseudomonadati</taxon>
        <taxon>Pseudomonadota</taxon>
        <taxon>Alphaproteobacteria</taxon>
        <taxon>Rhodospirillales</taxon>
        <taxon>Thalassobaculaceae</taxon>
        <taxon>Thalassobaculum</taxon>
    </lineage>
</organism>
<evidence type="ECO:0000313" key="5">
    <source>
        <dbReference type="EMBL" id="GHD62823.1"/>
    </source>
</evidence>
<dbReference type="InterPro" id="IPR027417">
    <property type="entry name" value="P-loop_NTPase"/>
</dbReference>
<keyword evidence="6" id="KW-1185">Reference proteome</keyword>
<dbReference type="SUPFAM" id="SSF52540">
    <property type="entry name" value="P-loop containing nucleoside triphosphate hydrolases"/>
    <property type="match status" value="1"/>
</dbReference>
<proteinExistence type="predicted"/>
<dbReference type="PANTHER" id="PTHR45772:SF8">
    <property type="entry name" value="HIGH-AFFINITY BRANCHED-CHAIN AMINO ACID TRANSPORT ATP-BINDING PROTEIN"/>
    <property type="match status" value="1"/>
</dbReference>
<dbReference type="InterPro" id="IPR051120">
    <property type="entry name" value="ABC_AA/LPS_Transport"/>
</dbReference>
<dbReference type="GO" id="GO:0005886">
    <property type="term" value="C:plasma membrane"/>
    <property type="evidence" value="ECO:0007669"/>
    <property type="project" value="TreeGrafter"/>
</dbReference>
<evidence type="ECO:0000259" key="4">
    <source>
        <dbReference type="PROSITE" id="PS50893"/>
    </source>
</evidence>
<dbReference type="Pfam" id="PF00005">
    <property type="entry name" value="ABC_tran"/>
    <property type="match status" value="1"/>
</dbReference>
<evidence type="ECO:0000256" key="3">
    <source>
        <dbReference type="ARBA" id="ARBA00022840"/>
    </source>
</evidence>
<comment type="caution">
    <text evidence="5">The sequence shown here is derived from an EMBL/GenBank/DDBJ whole genome shotgun (WGS) entry which is preliminary data.</text>
</comment>
<accession>A0A918XXW0</accession>
<name>A0A918XXW0_9PROT</name>
<evidence type="ECO:0000256" key="2">
    <source>
        <dbReference type="ARBA" id="ARBA00022741"/>
    </source>
</evidence>
<dbReference type="PANTHER" id="PTHR45772">
    <property type="entry name" value="CONSERVED COMPONENT OF ABC TRANSPORTER FOR NATURAL AMINO ACIDS-RELATED"/>
    <property type="match status" value="1"/>
</dbReference>
<dbReference type="EMBL" id="BMZS01000015">
    <property type="protein sequence ID" value="GHD62823.1"/>
    <property type="molecule type" value="Genomic_DNA"/>
</dbReference>
<protein>
    <submittedName>
        <fullName evidence="5">ABC transporter ATP-binding protein</fullName>
    </submittedName>
</protein>
<gene>
    <name evidence="5" type="ORF">GCM10017083_52180</name>
</gene>
<dbReference type="AlphaFoldDB" id="A0A918XXW0"/>
<dbReference type="Gene3D" id="3.40.50.300">
    <property type="entry name" value="P-loop containing nucleotide triphosphate hydrolases"/>
    <property type="match status" value="1"/>
</dbReference>
<dbReference type="InterPro" id="IPR032823">
    <property type="entry name" value="BCA_ABC_TP_C"/>
</dbReference>